<name>A0A1Y2HMJ2_9FUNG</name>
<evidence type="ECO:0000313" key="1">
    <source>
        <dbReference type="EMBL" id="ORZ35818.1"/>
    </source>
</evidence>
<organism evidence="1 2">
    <name type="scientific">Catenaria anguillulae PL171</name>
    <dbReference type="NCBI Taxonomy" id="765915"/>
    <lineage>
        <taxon>Eukaryota</taxon>
        <taxon>Fungi</taxon>
        <taxon>Fungi incertae sedis</taxon>
        <taxon>Blastocladiomycota</taxon>
        <taxon>Blastocladiomycetes</taxon>
        <taxon>Blastocladiales</taxon>
        <taxon>Catenariaceae</taxon>
        <taxon>Catenaria</taxon>
    </lineage>
</organism>
<reference evidence="1 2" key="1">
    <citation type="submission" date="2016-07" db="EMBL/GenBank/DDBJ databases">
        <title>Pervasive Adenine N6-methylation of Active Genes in Fungi.</title>
        <authorList>
            <consortium name="DOE Joint Genome Institute"/>
            <person name="Mondo S.J."/>
            <person name="Dannebaum R.O."/>
            <person name="Kuo R.C."/>
            <person name="Labutti K."/>
            <person name="Haridas S."/>
            <person name="Kuo A."/>
            <person name="Salamov A."/>
            <person name="Ahrendt S.R."/>
            <person name="Lipzen A."/>
            <person name="Sullivan W."/>
            <person name="Andreopoulos W.B."/>
            <person name="Clum A."/>
            <person name="Lindquist E."/>
            <person name="Daum C."/>
            <person name="Ramamoorthy G.K."/>
            <person name="Gryganskyi A."/>
            <person name="Culley D."/>
            <person name="Magnuson J.K."/>
            <person name="James T.Y."/>
            <person name="O'Malley M.A."/>
            <person name="Stajich J.E."/>
            <person name="Spatafora J.W."/>
            <person name="Visel A."/>
            <person name="Grigoriev I.V."/>
        </authorList>
    </citation>
    <scope>NUCLEOTIDE SEQUENCE [LARGE SCALE GENOMIC DNA]</scope>
    <source>
        <strain evidence="1 2">PL171</strain>
    </source>
</reference>
<protein>
    <submittedName>
        <fullName evidence="1">Uncharacterized protein</fullName>
    </submittedName>
</protein>
<gene>
    <name evidence="1" type="ORF">BCR44DRAFT_90493</name>
</gene>
<sequence>MGPEVLVCWLLYGKPLVLGRIAVSLESLVSVDRTRSHERATIWCATSQWNWMLFEWQFVAVSCLIHSIEFSKEENIRSNTFRDLNAKTSSCLAQFLKFGECFIRIESHSMCSFWQSHSPDMNFASCVPVSEPNRGVGPDNLRLRLWPDAAERTKATGTSPRFRLDAQEYVPTHDPIYHKTAKPRTVLAMIMIHTLLNFSLAAIALAIAQALNVESAVPAHFIIALCSLHNSTACDPEKQRAYQKCAESASGSQPEVAVHVAICYDLTCNA</sequence>
<keyword evidence="2" id="KW-1185">Reference proteome</keyword>
<comment type="caution">
    <text evidence="1">The sequence shown here is derived from an EMBL/GenBank/DDBJ whole genome shotgun (WGS) entry which is preliminary data.</text>
</comment>
<dbReference type="Proteomes" id="UP000193411">
    <property type="component" value="Unassembled WGS sequence"/>
</dbReference>
<accession>A0A1Y2HMJ2</accession>
<dbReference type="AlphaFoldDB" id="A0A1Y2HMJ2"/>
<evidence type="ECO:0000313" key="2">
    <source>
        <dbReference type="Proteomes" id="UP000193411"/>
    </source>
</evidence>
<proteinExistence type="predicted"/>
<dbReference type="EMBL" id="MCFL01000020">
    <property type="protein sequence ID" value="ORZ35818.1"/>
    <property type="molecule type" value="Genomic_DNA"/>
</dbReference>